<feature type="transmembrane region" description="Helical" evidence="7">
    <location>
        <begin position="12"/>
        <end position="32"/>
    </location>
</feature>
<reference evidence="9 10" key="1">
    <citation type="submission" date="2019-09" db="EMBL/GenBank/DDBJ databases">
        <title>Bird 10,000 Genomes (B10K) Project - Family phase.</title>
        <authorList>
            <person name="Zhang G."/>
        </authorList>
    </citation>
    <scope>NUCLEOTIDE SEQUENCE [LARGE SCALE GENOMIC DNA]</scope>
    <source>
        <strain evidence="9">B10K-DU-002-83</strain>
    </source>
</reference>
<dbReference type="GO" id="GO:0030003">
    <property type="term" value="P:intracellular monoatomic cation homeostasis"/>
    <property type="evidence" value="ECO:0007669"/>
    <property type="project" value="TreeGrafter"/>
</dbReference>
<evidence type="ECO:0000313" key="9">
    <source>
        <dbReference type="EMBL" id="NXR85875.1"/>
    </source>
</evidence>
<dbReference type="InterPro" id="IPR044202">
    <property type="entry name" value="LETM1/MDM38-like"/>
</dbReference>
<dbReference type="PANTHER" id="PTHR14009">
    <property type="entry name" value="LEUCINE ZIPPER-EF-HAND CONTAINING TRANSMEMBRANE PROTEIN"/>
    <property type="match status" value="1"/>
</dbReference>
<evidence type="ECO:0000256" key="7">
    <source>
        <dbReference type="SAM" id="Phobius"/>
    </source>
</evidence>
<evidence type="ECO:0000259" key="8">
    <source>
        <dbReference type="Pfam" id="PF07766"/>
    </source>
</evidence>
<evidence type="ECO:0000256" key="6">
    <source>
        <dbReference type="ARBA" id="ARBA00023136"/>
    </source>
</evidence>
<dbReference type="GO" id="GO:0006816">
    <property type="term" value="P:calcium ion transport"/>
    <property type="evidence" value="ECO:0007669"/>
    <property type="project" value="UniProtKB-KW"/>
</dbReference>
<evidence type="ECO:0000256" key="1">
    <source>
        <dbReference type="ARBA" id="ARBA00004434"/>
    </source>
</evidence>
<dbReference type="AlphaFoldDB" id="A0A7L2PP01"/>
<gene>
    <name evidence="9" type="primary">Letm1_0</name>
    <name evidence="9" type="ORF">HYPCIN_R08763</name>
</gene>
<keyword evidence="3" id="KW-0999">Mitochondrion inner membrane</keyword>
<name>A0A7L2PP01_9PASS</name>
<dbReference type="Pfam" id="PF07766">
    <property type="entry name" value="LETM1_RBD"/>
    <property type="match status" value="1"/>
</dbReference>
<proteinExistence type="predicted"/>
<dbReference type="GO" id="GO:0046872">
    <property type="term" value="F:metal ion binding"/>
    <property type="evidence" value="ECO:0007669"/>
    <property type="project" value="UniProtKB-KW"/>
</dbReference>
<evidence type="ECO:0000256" key="4">
    <source>
        <dbReference type="ARBA" id="ARBA00022989"/>
    </source>
</evidence>
<sequence>QFLRICADLFRLVPFLVFLVVPFMEFLLPVALKLFPNMLPSTFETKSKKEERLKKELRVKLELAKFLQDTIEEMALKNKAAKG</sequence>
<evidence type="ECO:0000313" key="10">
    <source>
        <dbReference type="Proteomes" id="UP000574191"/>
    </source>
</evidence>
<evidence type="ECO:0000256" key="3">
    <source>
        <dbReference type="ARBA" id="ARBA00022792"/>
    </source>
</evidence>
<keyword evidence="6 7" id="KW-0472">Membrane</keyword>
<keyword evidence="2 7" id="KW-0812">Transmembrane</keyword>
<evidence type="ECO:0000256" key="5">
    <source>
        <dbReference type="ARBA" id="ARBA00023128"/>
    </source>
</evidence>
<dbReference type="PANTHER" id="PTHR14009:SF8">
    <property type="entry name" value="MITOCHONDRIAL PROTON_CALCIUM EXCHANGER PROTEIN"/>
    <property type="match status" value="1"/>
</dbReference>
<protein>
    <submittedName>
        <fullName evidence="9">LETM1 protein</fullName>
    </submittedName>
</protein>
<keyword evidence="4 7" id="KW-1133">Transmembrane helix</keyword>
<evidence type="ECO:0000256" key="2">
    <source>
        <dbReference type="ARBA" id="ARBA00022692"/>
    </source>
</evidence>
<comment type="caution">
    <text evidence="9">The sequence shown here is derived from an EMBL/GenBank/DDBJ whole genome shotgun (WGS) entry which is preliminary data.</text>
</comment>
<feature type="non-terminal residue" evidence="9">
    <location>
        <position position="83"/>
    </location>
</feature>
<organism evidence="9 10">
    <name type="scientific">Hypocryptadius cinnamomeus</name>
    <dbReference type="NCBI Taxonomy" id="589841"/>
    <lineage>
        <taxon>Eukaryota</taxon>
        <taxon>Metazoa</taxon>
        <taxon>Chordata</taxon>
        <taxon>Craniata</taxon>
        <taxon>Vertebrata</taxon>
        <taxon>Euteleostomi</taxon>
        <taxon>Archelosauria</taxon>
        <taxon>Archosauria</taxon>
        <taxon>Dinosauria</taxon>
        <taxon>Saurischia</taxon>
        <taxon>Theropoda</taxon>
        <taxon>Coelurosauria</taxon>
        <taxon>Aves</taxon>
        <taxon>Neognathae</taxon>
        <taxon>Neoaves</taxon>
        <taxon>Telluraves</taxon>
        <taxon>Australaves</taxon>
        <taxon>Passeriformes</taxon>
        <taxon>Sylvioidea</taxon>
        <taxon>Zosteropidae</taxon>
        <taxon>Hypocryptadius</taxon>
    </lineage>
</organism>
<dbReference type="EMBL" id="VYZP01007028">
    <property type="protein sequence ID" value="NXR85875.1"/>
    <property type="molecule type" value="Genomic_DNA"/>
</dbReference>
<dbReference type="GO" id="GO:0005743">
    <property type="term" value="C:mitochondrial inner membrane"/>
    <property type="evidence" value="ECO:0007669"/>
    <property type="project" value="UniProtKB-SubCell"/>
</dbReference>
<dbReference type="Proteomes" id="UP000574191">
    <property type="component" value="Unassembled WGS sequence"/>
</dbReference>
<comment type="subcellular location">
    <subcellularLocation>
        <location evidence="1">Mitochondrion inner membrane</location>
        <topology evidence="1">Single-pass membrane protein</topology>
    </subcellularLocation>
</comment>
<feature type="non-terminal residue" evidence="9">
    <location>
        <position position="1"/>
    </location>
</feature>
<accession>A0A7L2PP01</accession>
<keyword evidence="5" id="KW-0496">Mitochondrion</keyword>
<dbReference type="InterPro" id="IPR033122">
    <property type="entry name" value="LETM1-like_RBD"/>
</dbReference>
<feature type="domain" description="Letm1 RBD" evidence="8">
    <location>
        <begin position="1"/>
        <end position="79"/>
    </location>
</feature>
<dbReference type="GO" id="GO:0043022">
    <property type="term" value="F:ribosome binding"/>
    <property type="evidence" value="ECO:0007669"/>
    <property type="project" value="InterPro"/>
</dbReference>
<keyword evidence="10" id="KW-1185">Reference proteome</keyword>